<reference evidence="3" key="1">
    <citation type="journal article" date="2023" name="Mol. Phylogenet. Evol.">
        <title>Genome-scale phylogeny and comparative genomics of the fungal order Sordariales.</title>
        <authorList>
            <person name="Hensen N."/>
            <person name="Bonometti L."/>
            <person name="Westerberg I."/>
            <person name="Brannstrom I.O."/>
            <person name="Guillou S."/>
            <person name="Cros-Aarteil S."/>
            <person name="Calhoun S."/>
            <person name="Haridas S."/>
            <person name="Kuo A."/>
            <person name="Mondo S."/>
            <person name="Pangilinan J."/>
            <person name="Riley R."/>
            <person name="LaButti K."/>
            <person name="Andreopoulos B."/>
            <person name="Lipzen A."/>
            <person name="Chen C."/>
            <person name="Yan M."/>
            <person name="Daum C."/>
            <person name="Ng V."/>
            <person name="Clum A."/>
            <person name="Steindorff A."/>
            <person name="Ohm R.A."/>
            <person name="Martin F."/>
            <person name="Silar P."/>
            <person name="Natvig D.O."/>
            <person name="Lalanne C."/>
            <person name="Gautier V."/>
            <person name="Ament-Velasquez S.L."/>
            <person name="Kruys A."/>
            <person name="Hutchinson M.I."/>
            <person name="Powell A.J."/>
            <person name="Barry K."/>
            <person name="Miller A.N."/>
            <person name="Grigoriev I.V."/>
            <person name="Debuchy R."/>
            <person name="Gladieux P."/>
            <person name="Hiltunen Thoren M."/>
            <person name="Johannesson H."/>
        </authorList>
    </citation>
    <scope>NUCLEOTIDE SEQUENCE</scope>
    <source>
        <strain evidence="3">CBS 314.62</strain>
    </source>
</reference>
<feature type="compositionally biased region" description="Basic and acidic residues" evidence="1">
    <location>
        <begin position="71"/>
        <end position="83"/>
    </location>
</feature>
<feature type="region of interest" description="Disordered" evidence="1">
    <location>
        <begin position="1"/>
        <end position="22"/>
    </location>
</feature>
<feature type="compositionally biased region" description="Low complexity" evidence="1">
    <location>
        <begin position="143"/>
        <end position="154"/>
    </location>
</feature>
<comment type="caution">
    <text evidence="3">The sequence shown here is derived from an EMBL/GenBank/DDBJ whole genome shotgun (WGS) entry which is preliminary data.</text>
</comment>
<dbReference type="AlphaFoldDB" id="A0AAE0X0W1"/>
<evidence type="ECO:0000313" key="3">
    <source>
        <dbReference type="EMBL" id="KAK3682387.1"/>
    </source>
</evidence>
<feature type="region of interest" description="Disordered" evidence="1">
    <location>
        <begin position="418"/>
        <end position="437"/>
    </location>
</feature>
<feature type="domain" description="DUF8035" evidence="2">
    <location>
        <begin position="293"/>
        <end position="346"/>
    </location>
</feature>
<feature type="region of interest" description="Disordered" evidence="1">
    <location>
        <begin position="106"/>
        <end position="202"/>
    </location>
</feature>
<evidence type="ECO:0000259" key="2">
    <source>
        <dbReference type="Pfam" id="PF26118"/>
    </source>
</evidence>
<feature type="compositionally biased region" description="Basic residues" evidence="1">
    <location>
        <begin position="258"/>
        <end position="267"/>
    </location>
</feature>
<feature type="region of interest" description="Disordered" evidence="1">
    <location>
        <begin position="239"/>
        <end position="298"/>
    </location>
</feature>
<proteinExistence type="predicted"/>
<gene>
    <name evidence="3" type="ORF">B0T22DRAFT_282281</name>
</gene>
<dbReference type="EMBL" id="JAULSO010000005">
    <property type="protein sequence ID" value="KAK3682387.1"/>
    <property type="molecule type" value="Genomic_DNA"/>
</dbReference>
<feature type="region of interest" description="Disordered" evidence="1">
    <location>
        <begin position="374"/>
        <end position="403"/>
    </location>
</feature>
<organism evidence="3 4">
    <name type="scientific">Podospora appendiculata</name>
    <dbReference type="NCBI Taxonomy" id="314037"/>
    <lineage>
        <taxon>Eukaryota</taxon>
        <taxon>Fungi</taxon>
        <taxon>Dikarya</taxon>
        <taxon>Ascomycota</taxon>
        <taxon>Pezizomycotina</taxon>
        <taxon>Sordariomycetes</taxon>
        <taxon>Sordariomycetidae</taxon>
        <taxon>Sordariales</taxon>
        <taxon>Podosporaceae</taxon>
        <taxon>Podospora</taxon>
    </lineage>
</organism>
<feature type="compositionally biased region" description="Low complexity" evidence="1">
    <location>
        <begin position="268"/>
        <end position="289"/>
    </location>
</feature>
<keyword evidence="4" id="KW-1185">Reference proteome</keyword>
<protein>
    <recommendedName>
        <fullName evidence="2">DUF8035 domain-containing protein</fullName>
    </recommendedName>
</protein>
<feature type="compositionally biased region" description="Basic and acidic residues" evidence="1">
    <location>
        <begin position="40"/>
        <end position="59"/>
    </location>
</feature>
<dbReference type="InterPro" id="IPR058348">
    <property type="entry name" value="DUF8035"/>
</dbReference>
<feature type="compositionally biased region" description="Pro residues" evidence="1">
    <location>
        <begin position="188"/>
        <end position="202"/>
    </location>
</feature>
<accession>A0AAE0X0W1</accession>
<evidence type="ECO:0000313" key="4">
    <source>
        <dbReference type="Proteomes" id="UP001270362"/>
    </source>
</evidence>
<reference evidence="3" key="2">
    <citation type="submission" date="2023-06" db="EMBL/GenBank/DDBJ databases">
        <authorList>
            <consortium name="Lawrence Berkeley National Laboratory"/>
            <person name="Haridas S."/>
            <person name="Hensen N."/>
            <person name="Bonometti L."/>
            <person name="Westerberg I."/>
            <person name="Brannstrom I.O."/>
            <person name="Guillou S."/>
            <person name="Cros-Aarteil S."/>
            <person name="Calhoun S."/>
            <person name="Kuo A."/>
            <person name="Mondo S."/>
            <person name="Pangilinan J."/>
            <person name="Riley R."/>
            <person name="Labutti K."/>
            <person name="Andreopoulos B."/>
            <person name="Lipzen A."/>
            <person name="Chen C."/>
            <person name="Yanf M."/>
            <person name="Daum C."/>
            <person name="Ng V."/>
            <person name="Clum A."/>
            <person name="Steindorff A."/>
            <person name="Ohm R."/>
            <person name="Martin F."/>
            <person name="Silar P."/>
            <person name="Natvig D."/>
            <person name="Lalanne C."/>
            <person name="Gautier V."/>
            <person name="Ament-Velasquez S.L."/>
            <person name="Kruys A."/>
            <person name="Hutchinson M.I."/>
            <person name="Powell A.J."/>
            <person name="Barry K."/>
            <person name="Miller A.N."/>
            <person name="Grigoriev I.V."/>
            <person name="Debuchy R."/>
            <person name="Gladieux P."/>
            <person name="Thoren M.H."/>
            <person name="Johannesson H."/>
        </authorList>
    </citation>
    <scope>NUCLEOTIDE SEQUENCE</scope>
    <source>
        <strain evidence="3">CBS 314.62</strain>
    </source>
</reference>
<evidence type="ECO:0000256" key="1">
    <source>
        <dbReference type="SAM" id="MobiDB-lite"/>
    </source>
</evidence>
<feature type="compositionally biased region" description="Basic and acidic residues" evidence="1">
    <location>
        <begin position="121"/>
        <end position="133"/>
    </location>
</feature>
<feature type="region of interest" description="Disordered" evidence="1">
    <location>
        <begin position="40"/>
        <end position="83"/>
    </location>
</feature>
<name>A0AAE0X0W1_9PEZI</name>
<dbReference type="Pfam" id="PF26118">
    <property type="entry name" value="DUF8035"/>
    <property type="match status" value="1"/>
</dbReference>
<sequence length="557" mass="64565">MAFRSSAPDLERLDRDRGERSERWDRDRFVLEKDRDRYGDVRERFEEDQDHVYTRDGPPRRAQSRAPSHPPPRDRSEVGDRFDRRFRASDDEEFLLRERRQVAYEDEPRIIRRRPSPPESVARRIVLEKERTRFRSPSPLPRRPGQLLRRQSSLDTFDRERKPIPKFYEREEYGAPARREREEYRAPPYMPIPLPRSRGLPPPRVYAEREFVEEIQVSDPHRFGDDDFRAPEVVREKEVIRTRRRNRSRESRTSRATSHSHRGRSRSSSKSSVSVSSSSSGGTAVTSKSEYPKKGKTRIPARLVSKRALIELGYPYVEEGNTIIVQKALGQQNIDEVLRLSDEYKKSELEISAARSSAGDIIEERRTEIIEVPSRPPTHHSHRSHPGTVILTAKPRSPSPPVEVVKTTVVREVSPSSRSYATTSYGSGSYSTTSYDTSTTVTPYVVDARPREVSDEIAVGPLALVTTADHSRHHHRDSSHSDDLRHEIRHLEKQLARRERHEHRSSSSRDVVRAERLSTGELVLYEEEVERVVEPSRGVRIEKDKKGRMSISVPKYR</sequence>
<dbReference type="Proteomes" id="UP001270362">
    <property type="component" value="Unassembled WGS sequence"/>
</dbReference>
<feature type="compositionally biased region" description="Basic and acidic residues" evidence="1">
    <location>
        <begin position="9"/>
        <end position="22"/>
    </location>
</feature>
<feature type="compositionally biased region" description="Basic and acidic residues" evidence="1">
    <location>
        <begin position="156"/>
        <end position="185"/>
    </location>
</feature>